<evidence type="ECO:0000256" key="1">
    <source>
        <dbReference type="ARBA" id="ARBA00011495"/>
    </source>
</evidence>
<organism evidence="3 4">
    <name type="scientific">Erithacus rubecula</name>
    <name type="common">European robin</name>
    <dbReference type="NCBI Taxonomy" id="37610"/>
    <lineage>
        <taxon>Eukaryota</taxon>
        <taxon>Metazoa</taxon>
        <taxon>Chordata</taxon>
        <taxon>Craniata</taxon>
        <taxon>Vertebrata</taxon>
        <taxon>Euteleostomi</taxon>
        <taxon>Archelosauria</taxon>
        <taxon>Archosauria</taxon>
        <taxon>Dinosauria</taxon>
        <taxon>Saurischia</taxon>
        <taxon>Theropoda</taxon>
        <taxon>Coelurosauria</taxon>
        <taxon>Aves</taxon>
        <taxon>Neognathae</taxon>
        <taxon>Neoaves</taxon>
        <taxon>Telluraves</taxon>
        <taxon>Australaves</taxon>
        <taxon>Passeriformes</taxon>
        <taxon>Turdidae</taxon>
        <taxon>Erithacus</taxon>
    </lineage>
</organism>
<dbReference type="PANTHER" id="PTHR14611">
    <property type="entry name" value="TECTONIC FAMILY MEMBER"/>
    <property type="match status" value="1"/>
</dbReference>
<reference evidence="3 4" key="1">
    <citation type="submission" date="2019-09" db="EMBL/GenBank/DDBJ databases">
        <title>Bird 10,000 Genomes (B10K) Project - Family phase.</title>
        <authorList>
            <person name="Zhang G."/>
        </authorList>
    </citation>
    <scope>NUCLEOTIDE SEQUENCE [LARGE SCALE GENOMIC DNA]</scope>
    <source>
        <strain evidence="3">OUT-0015</strain>
        <tissue evidence="3">Blood</tissue>
    </source>
</reference>
<dbReference type="EMBL" id="VZSK01000568">
    <property type="protein sequence ID" value="NWY66957.1"/>
    <property type="molecule type" value="Genomic_DNA"/>
</dbReference>
<comment type="subunit">
    <text evidence="1">Part of the tectonic-like complex (also named B9 complex).</text>
</comment>
<comment type="caution">
    <text evidence="3">The sequence shown here is derived from an EMBL/GenBank/DDBJ whole genome shotgun (WGS) entry which is preliminary data.</text>
</comment>
<protein>
    <submittedName>
        <fullName evidence="3">TECT3 protein</fullName>
    </submittedName>
</protein>
<evidence type="ECO:0000313" key="3">
    <source>
        <dbReference type="EMBL" id="NWY66957.1"/>
    </source>
</evidence>
<dbReference type="PANTHER" id="PTHR14611:SF4">
    <property type="entry name" value="TECTONIC-3"/>
    <property type="match status" value="1"/>
</dbReference>
<feature type="domain" description="Tectonic-1-3" evidence="2">
    <location>
        <begin position="205"/>
        <end position="377"/>
    </location>
</feature>
<dbReference type="GO" id="GO:0007224">
    <property type="term" value="P:smoothened signaling pathway"/>
    <property type="evidence" value="ECO:0007669"/>
    <property type="project" value="TreeGrafter"/>
</dbReference>
<proteinExistence type="predicted"/>
<feature type="domain" description="Tectonic-1-3" evidence="2">
    <location>
        <begin position="49"/>
        <end position="182"/>
    </location>
</feature>
<dbReference type="AlphaFoldDB" id="A0A7K7GBI6"/>
<dbReference type="Proteomes" id="UP000529965">
    <property type="component" value="Unassembled WGS sequence"/>
</dbReference>
<dbReference type="InterPro" id="IPR011677">
    <property type="entry name" value="TCTN1-3_dom"/>
</dbReference>
<dbReference type="Pfam" id="PF07773">
    <property type="entry name" value="TCTN_DUF1619"/>
    <property type="match status" value="2"/>
</dbReference>
<gene>
    <name evidence="3" type="primary">Tctn3</name>
    <name evidence="3" type="ORF">ERIRUB_R03913</name>
</gene>
<evidence type="ECO:0000259" key="2">
    <source>
        <dbReference type="Pfam" id="PF07773"/>
    </source>
</evidence>
<evidence type="ECO:0000313" key="4">
    <source>
        <dbReference type="Proteomes" id="UP000529965"/>
    </source>
</evidence>
<sequence>DFFSPFQTLAKMNYFQQPQDIEESDFVEFLEKYGRHSFLAPSQVQPSFSAFYRAGDPILIYFGSSSVLSILRQPVKMGTSGLCVDGNPAGFLDSKSTSCTRIFTNLSKSCMTDPALDAASYYRDFTVLKVPINDTVMQSMKVIYEIEYSGTSGIQSVSVQFKVSNITGSSRSSLQQHFTVHFWVSIPILPGILPSLTLSHMLPRSGNPGYNTGAPLLIANSGAMQHMSILRSESDGSCSRFLRHKIQFGRNMRTGCKISLSPILEGSNCSYMQQKLYKAFWGMNRTEDFGIIGSAHSTQAEEWMTILIQNCSVQALKCTSCCMVPVTLEIQILWTKVGLLSNPQAQILGARHFYQCHPLKFLNMSMVPVTTVVTFTDMTDWPEPPRGQPQMDWKLPFDIFFPFKMALNVEKSYRGDLAGYLLLILIISSIFCF</sequence>
<accession>A0A7K7GBI6</accession>
<dbReference type="GO" id="GO:0060271">
    <property type="term" value="P:cilium assembly"/>
    <property type="evidence" value="ECO:0007669"/>
    <property type="project" value="TreeGrafter"/>
</dbReference>
<keyword evidence="4" id="KW-1185">Reference proteome</keyword>
<dbReference type="InterPro" id="IPR040354">
    <property type="entry name" value="TCTN1-3"/>
</dbReference>
<name>A0A7K7GBI6_ERIRU</name>
<feature type="non-terminal residue" evidence="3">
    <location>
        <position position="1"/>
    </location>
</feature>
<feature type="non-terminal residue" evidence="3">
    <location>
        <position position="433"/>
    </location>
</feature>